<organism evidence="9 10">
    <name type="scientific">Oecophyllibacter saccharovorans</name>
    <dbReference type="NCBI Taxonomy" id="2558360"/>
    <lineage>
        <taxon>Bacteria</taxon>
        <taxon>Pseudomonadati</taxon>
        <taxon>Pseudomonadota</taxon>
        <taxon>Alphaproteobacteria</taxon>
        <taxon>Acetobacterales</taxon>
        <taxon>Acetobacteraceae</taxon>
        <taxon>Oecophyllibacter</taxon>
    </lineage>
</organism>
<keyword evidence="10" id="KW-1185">Reference proteome</keyword>
<accession>A0A506URU2</accession>
<dbReference type="Proteomes" id="UP000315037">
    <property type="component" value="Unassembled WGS sequence"/>
</dbReference>
<feature type="domain" description="EamA" evidence="8">
    <location>
        <begin position="48"/>
        <end position="174"/>
    </location>
</feature>
<reference evidence="9 10" key="1">
    <citation type="submission" date="2019-03" db="EMBL/GenBank/DDBJ databases">
        <title>The complete genome sequence of Neokomagataea sp. Jb2 NBRC113641.</title>
        <authorList>
            <person name="Chua K.-O."/>
            <person name="Chan K.-G."/>
            <person name="See-Too W.-S."/>
        </authorList>
    </citation>
    <scope>NUCLEOTIDE SEQUENCE [LARGE SCALE GENOMIC DNA]</scope>
    <source>
        <strain evidence="9 10">Jb2</strain>
    </source>
</reference>
<feature type="domain" description="EamA" evidence="8">
    <location>
        <begin position="186"/>
        <end position="316"/>
    </location>
</feature>
<feature type="compositionally biased region" description="Low complexity" evidence="6">
    <location>
        <begin position="15"/>
        <end position="31"/>
    </location>
</feature>
<dbReference type="PANTHER" id="PTHR42920:SF5">
    <property type="entry name" value="EAMA DOMAIN-CONTAINING PROTEIN"/>
    <property type="match status" value="1"/>
</dbReference>
<feature type="compositionally biased region" description="Low complexity" evidence="6">
    <location>
        <begin position="387"/>
        <end position="407"/>
    </location>
</feature>
<feature type="transmembrane region" description="Helical" evidence="7">
    <location>
        <begin position="69"/>
        <end position="92"/>
    </location>
</feature>
<dbReference type="InterPro" id="IPR000620">
    <property type="entry name" value="EamA_dom"/>
</dbReference>
<feature type="transmembrane region" description="Helical" evidence="7">
    <location>
        <begin position="133"/>
        <end position="151"/>
    </location>
</feature>
<feature type="transmembrane region" description="Helical" evidence="7">
    <location>
        <begin position="246"/>
        <end position="268"/>
    </location>
</feature>
<gene>
    <name evidence="9" type="ORF">E3202_03975</name>
</gene>
<feature type="transmembrane region" description="Helical" evidence="7">
    <location>
        <begin position="158"/>
        <end position="177"/>
    </location>
</feature>
<keyword evidence="4 7" id="KW-1133">Transmembrane helix</keyword>
<feature type="transmembrane region" description="Helical" evidence="7">
    <location>
        <begin position="189"/>
        <end position="210"/>
    </location>
</feature>
<keyword evidence="3 7" id="KW-0812">Transmembrane</keyword>
<dbReference type="AlphaFoldDB" id="A0A506URU2"/>
<evidence type="ECO:0000256" key="3">
    <source>
        <dbReference type="ARBA" id="ARBA00022692"/>
    </source>
</evidence>
<feature type="region of interest" description="Disordered" evidence="6">
    <location>
        <begin position="386"/>
        <end position="436"/>
    </location>
</feature>
<dbReference type="EMBL" id="SORZ01000001">
    <property type="protein sequence ID" value="TPW36064.1"/>
    <property type="molecule type" value="Genomic_DNA"/>
</dbReference>
<evidence type="ECO:0000256" key="1">
    <source>
        <dbReference type="ARBA" id="ARBA00004651"/>
    </source>
</evidence>
<keyword evidence="2" id="KW-1003">Cell membrane</keyword>
<dbReference type="Pfam" id="PF00892">
    <property type="entry name" value="EamA"/>
    <property type="match status" value="2"/>
</dbReference>
<dbReference type="PANTHER" id="PTHR42920">
    <property type="entry name" value="OS03G0707200 PROTEIN-RELATED"/>
    <property type="match status" value="1"/>
</dbReference>
<evidence type="ECO:0000256" key="7">
    <source>
        <dbReference type="SAM" id="Phobius"/>
    </source>
</evidence>
<evidence type="ECO:0000256" key="5">
    <source>
        <dbReference type="ARBA" id="ARBA00023136"/>
    </source>
</evidence>
<feature type="compositionally biased region" description="Polar residues" evidence="6">
    <location>
        <begin position="416"/>
        <end position="425"/>
    </location>
</feature>
<evidence type="ECO:0000256" key="6">
    <source>
        <dbReference type="SAM" id="MobiDB-lite"/>
    </source>
</evidence>
<feature type="region of interest" description="Disordered" evidence="6">
    <location>
        <begin position="1"/>
        <end position="31"/>
    </location>
</feature>
<evidence type="ECO:0000256" key="2">
    <source>
        <dbReference type="ARBA" id="ARBA00022475"/>
    </source>
</evidence>
<comment type="caution">
    <text evidence="9">The sequence shown here is derived from an EMBL/GenBank/DDBJ whole genome shotgun (WGS) entry which is preliminary data.</text>
</comment>
<dbReference type="GO" id="GO:0005886">
    <property type="term" value="C:plasma membrane"/>
    <property type="evidence" value="ECO:0007669"/>
    <property type="project" value="UniProtKB-SubCell"/>
</dbReference>
<dbReference type="InterPro" id="IPR051258">
    <property type="entry name" value="Diverse_Substrate_Transporter"/>
</dbReference>
<keyword evidence="5 7" id="KW-0472">Membrane</keyword>
<dbReference type="SUPFAM" id="SSF103481">
    <property type="entry name" value="Multidrug resistance efflux transporter EmrE"/>
    <property type="match status" value="2"/>
</dbReference>
<feature type="transmembrane region" description="Helical" evidence="7">
    <location>
        <begin position="44"/>
        <end position="63"/>
    </location>
</feature>
<feature type="transmembrane region" description="Helical" evidence="7">
    <location>
        <begin position="222"/>
        <end position="240"/>
    </location>
</feature>
<evidence type="ECO:0000259" key="8">
    <source>
        <dbReference type="Pfam" id="PF00892"/>
    </source>
</evidence>
<dbReference type="RefSeq" id="WP_165600412.1">
    <property type="nucleotide sequence ID" value="NZ_SORZ01000001.1"/>
</dbReference>
<feature type="transmembrane region" description="Helical" evidence="7">
    <location>
        <begin position="104"/>
        <end position="121"/>
    </location>
</feature>
<name>A0A506URU2_9PROT</name>
<sequence>MTGIASPAEQKKDGAQPAGTSSAPSSALPSTSQKEGLARYLPTLPEISLAIVTVFWGGTYYVLHLAMESSGPCFFVGVRFLIAAFFVMLMTGPSCLLGMTRREIVNGSLIGTALSVGYMLQSAGLETIPSSRSAFLTALYVPLVPLLQWLVQRKPPSLMSWVGILLAFTGLVLLAGPQKDGLHFSTGDIYTLVGTVAFAFEILFISMFAVGANSKRITIVQLVFGGLLAFACMIVTGEHLPSFHAPWVWCAVAMGLLSACVQLVMNWAQKSVPATKATMIYSTEPIWGGLIGHLMGEPLGPTTVMGAGCIVGGVVCSELRPRWPHFRRTLRGAAVQRPLRKPRRRRPSMSELLFRDDMFSRLPITHPAAALSPTVWDRPRRRAAWFSRGSASAPQAAANAPTPRPASGGSAPVETETGSGKSGSETVPEPAENSEK</sequence>
<dbReference type="InterPro" id="IPR037185">
    <property type="entry name" value="EmrE-like"/>
</dbReference>
<comment type="subcellular location">
    <subcellularLocation>
        <location evidence="1">Cell membrane</location>
        <topology evidence="1">Multi-pass membrane protein</topology>
    </subcellularLocation>
</comment>
<evidence type="ECO:0000313" key="10">
    <source>
        <dbReference type="Proteomes" id="UP000315037"/>
    </source>
</evidence>
<evidence type="ECO:0000313" key="9">
    <source>
        <dbReference type="EMBL" id="TPW36064.1"/>
    </source>
</evidence>
<proteinExistence type="predicted"/>
<protein>
    <submittedName>
        <fullName evidence="9">DMT family transporter</fullName>
    </submittedName>
</protein>
<evidence type="ECO:0000256" key="4">
    <source>
        <dbReference type="ARBA" id="ARBA00022989"/>
    </source>
</evidence>